<feature type="repeat" description="LDL-receptor class B" evidence="15">
    <location>
        <begin position="2183"/>
        <end position="2226"/>
    </location>
</feature>
<evidence type="ECO:0000256" key="17">
    <source>
        <dbReference type="SAM" id="Phobius"/>
    </source>
</evidence>
<feature type="disulfide bond" evidence="14">
    <location>
        <begin position="2813"/>
        <end position="2831"/>
    </location>
</feature>
<feature type="disulfide bond" evidence="13">
    <location>
        <begin position="4619"/>
        <end position="4628"/>
    </location>
</feature>
<dbReference type="CDD" id="cd00112">
    <property type="entry name" value="LDLa"/>
    <property type="match status" value="29"/>
</dbReference>
<feature type="disulfide bond" evidence="14">
    <location>
        <begin position="2730"/>
        <end position="2745"/>
    </location>
</feature>
<feature type="disulfide bond" evidence="14">
    <location>
        <begin position="3863"/>
        <end position="3875"/>
    </location>
</feature>
<dbReference type="SUPFAM" id="SSF57424">
    <property type="entry name" value="LDL receptor-like module"/>
    <property type="match status" value="27"/>
</dbReference>
<evidence type="ECO:0000313" key="20">
    <source>
        <dbReference type="Proteomes" id="UP001487740"/>
    </source>
</evidence>
<feature type="disulfide bond" evidence="14">
    <location>
        <begin position="3517"/>
        <end position="3532"/>
    </location>
</feature>
<dbReference type="InterPro" id="IPR001881">
    <property type="entry name" value="EGF-like_Ca-bd_dom"/>
</dbReference>
<feature type="repeat" description="LDL-receptor class B" evidence="15">
    <location>
        <begin position="3233"/>
        <end position="3275"/>
    </location>
</feature>
<feature type="disulfide bond" evidence="13">
    <location>
        <begin position="4706"/>
        <end position="4715"/>
    </location>
</feature>
<evidence type="ECO:0000256" key="16">
    <source>
        <dbReference type="SAM" id="MobiDB-lite"/>
    </source>
</evidence>
<keyword evidence="2 13" id="KW-0245">EGF-like domain</keyword>
<evidence type="ECO:0000313" key="19">
    <source>
        <dbReference type="EMBL" id="KAK8390694.1"/>
    </source>
</evidence>
<feature type="disulfide bond" evidence="14">
    <location>
        <begin position="3882"/>
        <end position="3897"/>
    </location>
</feature>
<feature type="disulfide bond" evidence="13">
    <location>
        <begin position="4374"/>
        <end position="4383"/>
    </location>
</feature>
<dbReference type="PROSITE" id="PS01209">
    <property type="entry name" value="LDLRA_1"/>
    <property type="match status" value="14"/>
</dbReference>
<dbReference type="GO" id="GO:0043235">
    <property type="term" value="C:receptor complex"/>
    <property type="evidence" value="ECO:0007669"/>
    <property type="project" value="TreeGrafter"/>
</dbReference>
<feature type="disulfide bond" evidence="13">
    <location>
        <begin position="4659"/>
        <end position="4668"/>
    </location>
</feature>
<dbReference type="PROSITE" id="PS50068">
    <property type="entry name" value="LDLRA_2"/>
    <property type="match status" value="31"/>
</dbReference>
<keyword evidence="5" id="KW-0732">Signal</keyword>
<dbReference type="SMART" id="SM00135">
    <property type="entry name" value="LY"/>
    <property type="match status" value="35"/>
</dbReference>
<sequence length="4892" mass="543160">MGWERRSGGEEEEREREENNMGRSRKGGKGPEGARERWEGSLAGSEREGDGGRTHAHTHATLLSSSRVPAQRAVCVAPAPPGCVCELSLVCASCDTMEKALLKFLLTVGFTAGLSFMPEVQHMNLTTGGVQCTDQQFACHDGLKCIPKSHKCDFSPDCLDASDEPEDCPRRECRTFTCNITGKCLPQGWVCDGEADCGAEDNSDEDNALCKKGNTCPLNYYRCQDAITCIFLRKVCDGRYNCPDRSDEGTFCEETNLCESRSCAHSCRPTGEGPQCFCPDWQQPNGTRCVDANECEREGSCDQMCTNREQGFSCTCGLGYDLVGISHCRAKNVPPYEPATLLYASNSGLARLYLNGSAIPGNTRFNLRFAVNMDFNHRNNSVCWVNANSTWSSFHPSQHGLGYVNDIAQDWVTGNWYILDQREMIFLCNATMRVCLTLLDGMMNEPRGIALDPITGYMFFTNWGTRQPMLERALMDGTRKMSLVNTKIVYPFGVTVDFPNQHVYWVDGYLSHVERVDYNGENRRIILKLKTDESPYGISVFENFLYVTSWKDDSIKRIGRFQSHNVTTFPTNLMEPMHIHVFHRQRQPEVVHPCGQRNGGCQHICIPLWEGRRPVASCRCQPGHILAPQGSGNCVAFQPQAFLIYAKGRPGMIKGLNLDREDNSEFIYYADIQRFVIERRNLNGTVREPVVTSAVFNIEGLAVDWMGRNIYWTDEGVSSIYVCSMENPEKRKMLLHGNLTNARAIVLNPRDGYMYWSVWHFTSRGRQATTASQSVIERAWMDGSHREPFVISELQWPNGLTIDFKEGFLYWCDGYHRVIERVKLDGSGREVVLRGSVMSHPYGIAYHEGFIYWSEFQSGAIKRVKLGNDEDPEQLKQESPYIFDLKVFTNSSQQDGNDCTNGTLQCMDLCLATPEGPVCVCAKGRQPSATDPKQCVTIANFTEPSLCNERQFQCKKNLRCIDKRYICDGDNDCMDGSDEDSSPGGACEYAQCKHDMFKCGNNQCIDPHWSEEKCLVLQCSADKFRCKVSGHCIPHSWVCDIDRDCGPEDDSDEHSSCDYAECDMMDFKCDNKRCIKSLYVCDGDNDCRDESDEKFCDQICANTTSSGSAVSPLCANVCQNITDTAVCADTVGCTPCSGFSTCLAVYQVCDKELNCPDGSDERNCEDMTCSESEYMCLRTRECIPKDLKCDGNPDCTDLSDEVSCENITCSHSDWKCTTKHQCIPEIWKCDGEKDCHDGTDEENCQNTTIKCPLPGHICDNFTRCVQPDTLCDGHNHCKDGSDEGGRCGESDCEVMECEKNCTQGPGGPVCTCPTGQTLLPDGRMCSHLHPCDQWGTCSQKCVPTRHMHKCTCIEGYMMEPDHFTCKSTDPAIPYAIFSNRHELLSITLNNKGMGVKALISSLKNTIALDFFHSDEGDAIFWTDIVDDKIYKGTLLAGVLTNIEVVVQTGLSTAEGLAVDWMAENLYWVESNLNQIEVAKLNGSYRRTLITSDMENPRAISLDPRVGMIFWTDWEKNKSRIESSSMSGEGRHVVVWINAEEGGGWPNGLTLDYALRRIYWTDAKSDSIHTAFYDGSDHRKIIEKHHLLSHPFAITLYGNYVYWTDWKTNSVIRANKFHGTEVEDVERTITQPFDIQILHPSRQPRDGPNPCKENNGGCSHLCLLSFNGTRQCNCPHIMSLGSDNMTCTQNEKVLLFSLGNEIRGVDLTKPTHDIIPRIPSPKVKHVLAMDFDASRKRIYWADADINKVMRVSLTGSLIETVIDTVLTAPSGLAIDWLSGNMFVTSLGTPKQISVATLDGEFLIPIIKDNLTHPLSLAIDPFNGRIFWSDTGENEGVFMATMVGSDVTVVSSPKNNPLLSNASSLSYDSKDRRLYWVNLGTNTIQYKDLERNSIFNLEARSPNYIIRPEAFVVYQDFVYFANSSGTICKMNKTSGNQFEVVRSGLGKILSLKIYDGSVQTGSNACTQNTLLCAHLCLPTQKTTKECRCAVGYKVDRKVHTRCIGDDGILIYSSDLGLNGLSVISPLTSAGTVGEALTSIPAVGSATRLDFHSQQDLIVWADSNKGTITTIGRDGTNRQVIVKDSKGIEGIAVDWVANNLYWTNPRDNVIEVCRLNGSEHFVILANDLEVPGAIVVSPSTGFLYWVDHGASGARIERATLDGGNRSILVNESLQYPVDLTVDIEGNHLYWVDRRAKTLERVDLDGTGRTVLLDDTTLQQPVAVFAYNNNIYWADKGYAGGSVRTAPEGNLGRVSTLKDSLGDSVKDVIIMNSDTQIGINQCAVNNGGCEELCLFNGTHANCKCYHGQVDTNGKSCKEYEAFLMFSTITAIDSAHMFDEKEPNTPLKKITSNLMKNAISLAFEYSTKRVFYSDIQKGSINTVFFNGSGHSVLVEKQGSVEGLAFDEKDRDLYWTCQSDPAINRMSVDPSRQHKFVQKIVHLEPGDKPRGIVVDGCERQIYWTNWNSEAPSIQCSYVSGIGLKSIVTTHIRMPNSLAIDHMAQKLYWGDARLDKIERCNLDGSDRVILLKITPSHPFDLALYGDYIFWTDWVLRGVVRANKYTGEEVVRLRKNVDWLMGIVAVANDTNACDANPCHILNGGCEDICQLDERAQVQCRCSPGRTLLADGRRCAVRVANCTDDQFECSVGFCIPYTYSCDGVQECPDGSDEDEQHCMTRTCRENYFSCGNGPCVPKESVCDRRANCPNFRDESDCDCNEDEFRCHTSGFCINAGLRCDFDPDCLDASDEMGCEKTNCSTYVLDGFNSSELINCANTTHCIHPKWLCDGANDCWDNSDELNCTSITEPVESSSCPNGTFQCKNGRCVAVIFVCNGENDCQDEEDGGQPSDEATCVYSCAEEYFKCEDSNCIPRTWVCDGHNDCPDGSDEPPDCESKVCKEEEFNCTGTGRCISKQWVCDGDYDCEGGEDENLPEGCPDPPPLICAAGQFSCPIYDRYDRRCILESYYCDGHKDCWDGSDEPDSCIPHTCLKSQFTCGGDVLKCIPDVWVCNGRPDCDDASDEANCSTNVTTLNSSYCPQGMFRCKNGICLEYTYLCNGHNDCGDFSDEDLCNVNECELPNLCLHKCIDKAIGYSCQCYEGYINNANDSRVCEDVNECEESPCPHFCHNTHGSYHCGCAEGYVAEDNGHVCRANSSVKPTLIFTNRYVIREMDLNGANSRPLVANLTNAVGLDYDIQENCIYWSDVTHISSSIKKMCKNSKPMVLHSAVQSPDGIALDWVGRNLYWCDKGKDTIEVSKLDGQYHKVLINQSLQDPRAIVLDPYKGYLYWTDWGNQPHIGKAGMDGSQQKIIVSSSLAWPNALTISYVTKELFWADAHQDYIACSDLDGNNIKKIKTRDTSPRHLHHIFAITVFEDYLYWTDWELKGVLKAEKYTGKNVQTIFYTTNRPMDIHVYHPYRQLPLKDNPCENNGGCDTMCLLAPGGGKTCTCPENFVLEEDGVSCRNNCVSSMFVCKDVYKCIPFWWKCDTQDDCGDNSDEPADCPPFNCTPGQFQCNNGTCIHPSQICDNIKHCPDGSDEPNCDEYVCIPSQFKCPPYNGSHAYCIASSHKCDGKQDCPGGEDELDCPVLSCSSDWFSCNNSKCIPEVWVCDGDQDCVDGSDEMPDCNTRQCPEGKFRCNNGRCIPLSWKCDSENDCPNQEDENNEECKGTHTCEQSQFKCDNSKCIPFHWKCDGEDDCPDQSDETDCPVKNCTSTEYRCDDGRCIDRKNVCDVIQHCNDGSDEKDCDVSCNNKTMFRCKTTPLCIYKAWRCDEDPDCADESDEQNCNGTCGPEYFQCSNSQCIVNLWVCDGENDCTDSSDEDEELCANHSCSPGRFSCKNHKCIVDDYICDGVRHCSDGSDEDSDLCMLVNRCGPGEFECKNGHCIGNVSVCNGFDDCTDNSDELNCNTGCRFGECSQICNMKIDGNHTCSCAPGYSHNSYSQKRQKSCSADGHLAYMIVANDNFLQKLSPYKHGNSAETLPLTTLDSSIRIHSVDVLYGTKPIAFWSNLHHHQLHAMEVPQPFEQGSSVSQGTTQNHSYIIQKELNSPMGVAVDWVAKVLYVVNSGDRTIVALSIDGSKKVTIISTETERMYDVVVDPLSGQLFFGDWGVPAINVAKMDGRLNRPLVVSNVLAPAGLAIDYPTRRLYWADVKTNKVETVKLDGSDRQLVKHFSHEDGIPLSLDVFEDFVYFTTLHTNTVNNINKFGNNNPGIMPISQHTMKVTDVLIVQEQKQDYRIPNPCTNATCHSTALCVLSGPGSYSCLCPDGTVIETVGDHIECHSLVASNGACNHFCLKGKCVLTEQGPKCQCDPKFEGEHCNHYRCSDYCKNGGYCQVETENQLSCHCQGNWTGPLCETPMPTCDNFCENNGTCHELSDKPPYCTCNAMFTGDRCDQCKALLCENGGTCRLRVNGTYSVTPMCSCAPGYHGVSCTMSVCDGYCKHGTCSIQNRGLPLCECKLGWSGRKCDDCINKTQCEDLCADLECLNGGNCIMTGPPQPRARCSCVPGYHGSSCQYSVCDTCINGQCSIRSGMPHCECDPGWTGRLCQDRTCHEGDQHCGCPPGYHGKNCEHYVCDNYCYKGQCVLDDGEPVCLCPLGYSGDKCQHNDCEHFCHRGSCQPTKNGPTCTCEEGYAGRRCMEPIPTGPCSPSPCQNSGTCMVVQGKWVCSCPSEFMGDKCQYRTKANENPCTTLTCLHGGICQSPVPQMEFSAAVCKCQGGWAGDNCGIQTVCTDDWCFNGGTCSPNSELDKEPLCDCPEGHSGLRCEVSKDERLEVSDESTTNTATVIIGVFVAVVVLVVAVVVAWLLQRQRAKGISHVRLEENGGTVEMTNPMYMHASSDQEDDPNPVFSLHDSLNTFKNPVYDTLYNEAAAAPLNQEEKTGLLQSDPLGVLDTNGPTGSKS</sequence>
<evidence type="ECO:0000256" key="13">
    <source>
        <dbReference type="PROSITE-ProRule" id="PRU00076"/>
    </source>
</evidence>
<feature type="domain" description="EGF-like" evidence="18">
    <location>
        <begin position="4717"/>
        <end position="4756"/>
    </location>
</feature>
<feature type="disulfide bond" evidence="14">
    <location>
        <begin position="3780"/>
        <end position="3792"/>
    </location>
</feature>
<dbReference type="PROSITE" id="PS00010">
    <property type="entry name" value="ASX_HYDROXYL"/>
    <property type="match status" value="3"/>
</dbReference>
<dbReference type="GO" id="GO:0005509">
    <property type="term" value="F:calcium ion binding"/>
    <property type="evidence" value="ECO:0007669"/>
    <property type="project" value="InterPro"/>
</dbReference>
<name>A0AAW0TSF5_SCYPA</name>
<dbReference type="PROSITE" id="PS00022">
    <property type="entry name" value="EGF_1"/>
    <property type="match status" value="9"/>
</dbReference>
<feature type="repeat" description="LDL-receptor class B" evidence="15">
    <location>
        <begin position="1735"/>
        <end position="1777"/>
    </location>
</feature>
<feature type="disulfide bond" evidence="14">
    <location>
        <begin position="2779"/>
        <end position="2794"/>
    </location>
</feature>
<feature type="repeat" description="LDL-receptor class B" evidence="15">
    <location>
        <begin position="2453"/>
        <end position="2497"/>
    </location>
</feature>
<feature type="disulfide bond" evidence="14">
    <location>
        <begin position="2806"/>
        <end position="2818"/>
    </location>
</feature>
<feature type="disulfide bond" evidence="14">
    <location>
        <begin position="2681"/>
        <end position="2699"/>
    </location>
</feature>
<evidence type="ECO:0000256" key="8">
    <source>
        <dbReference type="ARBA" id="ARBA00022989"/>
    </source>
</evidence>
<feature type="domain" description="EGF-like" evidence="18">
    <location>
        <begin position="3105"/>
        <end position="3139"/>
    </location>
</feature>
<feature type="domain" description="EGF-like" evidence="18">
    <location>
        <begin position="4385"/>
        <end position="4423"/>
    </location>
</feature>
<feature type="disulfide bond" evidence="14">
    <location>
        <begin position="3702"/>
        <end position="3714"/>
    </location>
</feature>
<feature type="disulfide bond" evidence="14">
    <location>
        <begin position="3581"/>
        <end position="3593"/>
    </location>
</feature>
<dbReference type="GO" id="GO:0006897">
    <property type="term" value="P:endocytosis"/>
    <property type="evidence" value="ECO:0007669"/>
    <property type="project" value="UniProtKB-KW"/>
</dbReference>
<dbReference type="SUPFAM" id="SSF57196">
    <property type="entry name" value="EGF/Laminin"/>
    <property type="match status" value="5"/>
</dbReference>
<reference evidence="19 20" key="1">
    <citation type="submission" date="2023-03" db="EMBL/GenBank/DDBJ databases">
        <title>High-quality genome of Scylla paramamosain provides insights in environmental adaptation.</title>
        <authorList>
            <person name="Zhang L."/>
        </authorList>
    </citation>
    <scope>NUCLEOTIDE SEQUENCE [LARGE SCALE GENOMIC DNA]</scope>
    <source>
        <strain evidence="19">LZ_2023a</strain>
        <tissue evidence="19">Muscle</tissue>
    </source>
</reference>
<evidence type="ECO:0000256" key="6">
    <source>
        <dbReference type="ARBA" id="ARBA00022737"/>
    </source>
</evidence>
<evidence type="ECO:0000256" key="15">
    <source>
        <dbReference type="PROSITE-ProRule" id="PRU00461"/>
    </source>
</evidence>
<dbReference type="FunFam" id="4.10.400.10:FF:000007">
    <property type="entry name" value="Low density lipoprotein receptor-related protein 1"/>
    <property type="match status" value="1"/>
</dbReference>
<feature type="disulfide bond" evidence="13">
    <location>
        <begin position="4336"/>
        <end position="4345"/>
    </location>
</feature>
<feature type="disulfide bond" evidence="14">
    <location>
        <begin position="2674"/>
        <end position="2686"/>
    </location>
</feature>
<feature type="disulfide bond" evidence="14">
    <location>
        <begin position="1189"/>
        <end position="1204"/>
    </location>
</feature>
<dbReference type="PROSITE" id="PS50026">
    <property type="entry name" value="EGF_3"/>
    <property type="match status" value="12"/>
</dbReference>
<dbReference type="InterPro" id="IPR000033">
    <property type="entry name" value="LDLR_classB_rpt"/>
</dbReference>
<feature type="disulfide bond" evidence="13">
    <location>
        <begin position="4413"/>
        <end position="4422"/>
    </location>
</feature>
<feature type="domain" description="EGF-like" evidence="18">
    <location>
        <begin position="4467"/>
        <end position="4505"/>
    </location>
</feature>
<keyword evidence="11" id="KW-0675">Receptor</keyword>
<feature type="region of interest" description="Disordered" evidence="16">
    <location>
        <begin position="1"/>
        <end position="55"/>
    </location>
</feature>
<dbReference type="PROSITE" id="PS01186">
    <property type="entry name" value="EGF_2"/>
    <property type="match status" value="5"/>
</dbReference>
<evidence type="ECO:0000256" key="12">
    <source>
        <dbReference type="ARBA" id="ARBA00023180"/>
    </source>
</evidence>
<feature type="repeat" description="LDL-receptor class B" evidence="15">
    <location>
        <begin position="2095"/>
        <end position="2137"/>
    </location>
</feature>
<dbReference type="InterPro" id="IPR018097">
    <property type="entry name" value="EGF_Ca-bd_CS"/>
</dbReference>
<feature type="disulfide bond" evidence="14">
    <location>
        <begin position="3029"/>
        <end position="3041"/>
    </location>
</feature>
<feature type="domain" description="EGF-like" evidence="18">
    <location>
        <begin position="4348"/>
        <end position="4384"/>
    </location>
</feature>
<keyword evidence="6" id="KW-0677">Repeat</keyword>
<feature type="disulfide bond" evidence="14">
    <location>
        <begin position="2850"/>
        <end position="2862"/>
    </location>
</feature>
<dbReference type="FunFam" id="4.10.400.10:FF:000002">
    <property type="entry name" value="Low-density lipoprotein receptor-related protein 1"/>
    <property type="match status" value="1"/>
</dbReference>
<feature type="domain" description="EGF-like" evidence="18">
    <location>
        <begin position="3064"/>
        <end position="3104"/>
    </location>
</feature>
<feature type="disulfide bond" evidence="14">
    <location>
        <begin position="2633"/>
        <end position="2645"/>
    </location>
</feature>
<feature type="disulfide bond" evidence="13">
    <location>
        <begin position="4551"/>
        <end position="4560"/>
    </location>
</feature>
<feature type="repeat" description="LDL-receptor class B" evidence="15">
    <location>
        <begin position="1555"/>
        <end position="1599"/>
    </location>
</feature>
<dbReference type="Gene3D" id="4.10.1220.10">
    <property type="entry name" value="EGF-type module"/>
    <property type="match status" value="1"/>
</dbReference>
<keyword evidence="7" id="KW-0106">Calcium</keyword>
<proteinExistence type="predicted"/>
<dbReference type="SMART" id="SM00179">
    <property type="entry name" value="EGF_CA"/>
    <property type="match status" value="10"/>
</dbReference>
<dbReference type="FunFam" id="4.10.400.10:FF:000034">
    <property type="entry name" value="Low-density lipoprotein receptor-related protein 2"/>
    <property type="match status" value="1"/>
</dbReference>
<feature type="repeat" description="LDL-receptor class B" evidence="15">
    <location>
        <begin position="501"/>
        <end position="544"/>
    </location>
</feature>
<keyword evidence="4 17" id="KW-0812">Transmembrane</keyword>
<dbReference type="PRINTS" id="PR00261">
    <property type="entry name" value="LDLRECEPTOR"/>
</dbReference>
<dbReference type="InterPro" id="IPR051221">
    <property type="entry name" value="LDLR-related"/>
</dbReference>
<feature type="disulfide bond" evidence="14">
    <location>
        <begin position="1149"/>
        <end position="1164"/>
    </location>
</feature>
<feature type="disulfide bond" evidence="14">
    <location>
        <begin position="2640"/>
        <end position="2658"/>
    </location>
</feature>
<feature type="disulfide bond" evidence="14">
    <location>
        <begin position="3621"/>
        <end position="3633"/>
    </location>
</feature>
<dbReference type="SUPFAM" id="SSF63825">
    <property type="entry name" value="YWTD domain"/>
    <property type="match status" value="8"/>
</dbReference>
<feature type="repeat" description="LDL-receptor class B" evidence="15">
    <location>
        <begin position="2053"/>
        <end position="2094"/>
    </location>
</feature>
<dbReference type="Gene3D" id="2.120.10.30">
    <property type="entry name" value="TolB, C-terminal domain"/>
    <property type="match status" value="8"/>
</dbReference>
<feature type="disulfide bond" evidence="14">
    <location>
        <begin position="3761"/>
        <end position="3776"/>
    </location>
</feature>
<gene>
    <name evidence="19" type="ORF">O3P69_010420</name>
</gene>
<feature type="disulfide bond" evidence="14">
    <location>
        <begin position="2693"/>
        <end position="2708"/>
    </location>
</feature>
<feature type="disulfide bond" evidence="14">
    <location>
        <begin position="3036"/>
        <end position="3054"/>
    </location>
</feature>
<dbReference type="GO" id="GO:0005041">
    <property type="term" value="F:low-density lipoprotein particle receptor activity"/>
    <property type="evidence" value="ECO:0007669"/>
    <property type="project" value="TreeGrafter"/>
</dbReference>
<comment type="caution">
    <text evidence="13">Lacks conserved residue(s) required for the propagation of feature annotation.</text>
</comment>
<dbReference type="Pfam" id="PF00058">
    <property type="entry name" value="Ldl_recept_b"/>
    <property type="match status" value="7"/>
</dbReference>
<accession>A0AAW0TSF5</accession>
<feature type="domain" description="EGF-like" evidence="18">
    <location>
        <begin position="4424"/>
        <end position="4458"/>
    </location>
</feature>
<feature type="transmembrane region" description="Helical" evidence="17">
    <location>
        <begin position="4776"/>
        <end position="4797"/>
    </location>
</feature>
<feature type="disulfide bond" evidence="14">
    <location>
        <begin position="3870"/>
        <end position="3888"/>
    </location>
</feature>
<evidence type="ECO:0000259" key="18">
    <source>
        <dbReference type="PROSITE" id="PS50026"/>
    </source>
</evidence>
<feature type="disulfide bond" evidence="14">
    <location>
        <begin position="3002"/>
        <end position="3017"/>
    </location>
</feature>
<evidence type="ECO:0000256" key="11">
    <source>
        <dbReference type="ARBA" id="ARBA00023170"/>
    </source>
</evidence>
<feature type="disulfide bond" evidence="14">
    <location>
        <begin position="3682"/>
        <end position="3697"/>
    </location>
</feature>
<dbReference type="Gene3D" id="2.40.128.620">
    <property type="match status" value="1"/>
</dbReference>
<dbReference type="PROSITE" id="PS51120">
    <property type="entry name" value="LDLRB"/>
    <property type="match status" value="18"/>
</dbReference>
<dbReference type="GO" id="GO:0005886">
    <property type="term" value="C:plasma membrane"/>
    <property type="evidence" value="ECO:0007669"/>
    <property type="project" value="TreeGrafter"/>
</dbReference>
<feature type="region of interest" description="Disordered" evidence="16">
    <location>
        <begin position="4867"/>
        <end position="4892"/>
    </location>
</feature>
<comment type="caution">
    <text evidence="19">The sequence shown here is derived from an EMBL/GenBank/DDBJ whole genome shotgun (WGS) entry which is preliminary data.</text>
</comment>
<feature type="disulfide bond" evidence="13">
    <location>
        <begin position="3068"/>
        <end position="3078"/>
    </location>
</feature>
<dbReference type="InterPro" id="IPR000742">
    <property type="entry name" value="EGF"/>
</dbReference>
<feature type="repeat" description="LDL-receptor class B" evidence="15">
    <location>
        <begin position="708"/>
        <end position="751"/>
    </location>
</feature>
<keyword evidence="3" id="KW-0254">Endocytosis</keyword>
<dbReference type="SMART" id="SM00181">
    <property type="entry name" value="EGF"/>
    <property type="match status" value="31"/>
</dbReference>
<feature type="repeat" description="LDL-receptor class B" evidence="15">
    <location>
        <begin position="4092"/>
        <end position="4134"/>
    </location>
</feature>
<keyword evidence="10 13" id="KW-1015">Disulfide bond</keyword>
<dbReference type="InterPro" id="IPR000152">
    <property type="entry name" value="EGF-type_Asp/Asn_hydroxyl_site"/>
</dbReference>
<protein>
    <recommendedName>
        <fullName evidence="18">EGF-like domain-containing protein</fullName>
    </recommendedName>
</protein>
<feature type="disulfide bond" evidence="14">
    <location>
        <begin position="3561"/>
        <end position="3576"/>
    </location>
</feature>
<feature type="disulfide bond" evidence="14">
    <location>
        <begin position="3588"/>
        <end position="3606"/>
    </location>
</feature>
<feature type="disulfide bond" evidence="14">
    <location>
        <begin position="3663"/>
        <end position="3675"/>
    </location>
</feature>
<feature type="repeat" description="LDL-receptor class B" evidence="15">
    <location>
        <begin position="1463"/>
        <end position="1505"/>
    </location>
</feature>
<organism evidence="19 20">
    <name type="scientific">Scylla paramamosain</name>
    <name type="common">Mud crab</name>
    <dbReference type="NCBI Taxonomy" id="85552"/>
    <lineage>
        <taxon>Eukaryota</taxon>
        <taxon>Metazoa</taxon>
        <taxon>Ecdysozoa</taxon>
        <taxon>Arthropoda</taxon>
        <taxon>Crustacea</taxon>
        <taxon>Multicrustacea</taxon>
        <taxon>Malacostraca</taxon>
        <taxon>Eumalacostraca</taxon>
        <taxon>Eucarida</taxon>
        <taxon>Decapoda</taxon>
        <taxon>Pleocyemata</taxon>
        <taxon>Brachyura</taxon>
        <taxon>Eubrachyura</taxon>
        <taxon>Portunoidea</taxon>
        <taxon>Portunidae</taxon>
        <taxon>Portuninae</taxon>
        <taxon>Scylla</taxon>
    </lineage>
</organism>
<dbReference type="CDD" id="cd00054">
    <property type="entry name" value="EGF_CA"/>
    <property type="match status" value="1"/>
</dbReference>
<feature type="disulfide bond" evidence="14">
    <location>
        <begin position="3670"/>
        <end position="3688"/>
    </location>
</feature>
<keyword evidence="9 17" id="KW-0472">Membrane</keyword>
<dbReference type="PANTHER" id="PTHR22722:SF5">
    <property type="entry name" value="LOW-DENSITY LIPOPROTEIN RECEPTOR-RELATED PROTEIN 1B"/>
    <property type="match status" value="1"/>
</dbReference>
<feature type="repeat" description="LDL-receptor class B" evidence="15">
    <location>
        <begin position="665"/>
        <end position="707"/>
    </location>
</feature>
<feature type="disulfide bond" evidence="14">
    <location>
        <begin position="3828"/>
        <end position="3846"/>
    </location>
</feature>
<feature type="domain" description="EGF-like" evidence="18">
    <location>
        <begin position="4310"/>
        <end position="4346"/>
    </location>
</feature>
<evidence type="ECO:0000256" key="14">
    <source>
        <dbReference type="PROSITE-ProRule" id="PRU00124"/>
    </source>
</evidence>
<dbReference type="EMBL" id="JARAKH010000025">
    <property type="protein sequence ID" value="KAK8390694.1"/>
    <property type="molecule type" value="Genomic_DNA"/>
</dbReference>
<feature type="domain" description="EGF-like" evidence="18">
    <location>
        <begin position="4590"/>
        <end position="4629"/>
    </location>
</feature>
<evidence type="ECO:0000256" key="1">
    <source>
        <dbReference type="ARBA" id="ARBA00004167"/>
    </source>
</evidence>
<comment type="subcellular location">
    <subcellularLocation>
        <location evidence="1">Membrane</location>
        <topology evidence="1">Single-pass membrane protein</topology>
    </subcellularLocation>
</comment>
<feature type="compositionally biased region" description="Basic and acidic residues" evidence="16">
    <location>
        <begin position="32"/>
        <end position="53"/>
    </location>
</feature>
<feature type="domain" description="EGF-like" evidence="18">
    <location>
        <begin position="4633"/>
        <end position="4669"/>
    </location>
</feature>
<evidence type="ECO:0000256" key="3">
    <source>
        <dbReference type="ARBA" id="ARBA00022583"/>
    </source>
</evidence>
<feature type="repeat" description="LDL-receptor class B" evidence="15">
    <location>
        <begin position="2138"/>
        <end position="2182"/>
    </location>
</feature>
<dbReference type="PANTHER" id="PTHR22722">
    <property type="entry name" value="LOW-DENSITY LIPOPROTEIN RECEPTOR-RELATED PROTEIN 2-RELATED"/>
    <property type="match status" value="1"/>
</dbReference>
<feature type="domain" description="EGF-like" evidence="18">
    <location>
        <begin position="4533"/>
        <end position="4561"/>
    </location>
</feature>
<evidence type="ECO:0000256" key="4">
    <source>
        <dbReference type="ARBA" id="ARBA00022692"/>
    </source>
</evidence>
<feature type="disulfide bond" evidence="13">
    <location>
        <begin position="4448"/>
        <end position="4457"/>
    </location>
</feature>
<evidence type="ECO:0000256" key="10">
    <source>
        <dbReference type="ARBA" id="ARBA00023157"/>
    </source>
</evidence>
<feature type="repeat" description="LDL-receptor class B" evidence="15">
    <location>
        <begin position="2498"/>
        <end position="2540"/>
    </location>
</feature>
<dbReference type="Pfam" id="PF00057">
    <property type="entry name" value="Ldl_recept_a"/>
    <property type="match status" value="27"/>
</dbReference>
<feature type="disulfide bond" evidence="14">
    <location>
        <begin position="1062"/>
        <end position="1074"/>
    </location>
</feature>
<dbReference type="FunFam" id="2.120.10.30:FF:000241">
    <property type="entry name" value="Low-density lipoprotein receptor-related protein 6"/>
    <property type="match status" value="6"/>
</dbReference>
<dbReference type="FunFam" id="2.120.10.30:FF:000035">
    <property type="entry name" value="Low-density lipoprotein receptor-related protein 2"/>
    <property type="match status" value="1"/>
</dbReference>
<feature type="disulfide bond" evidence="13">
    <location>
        <begin position="4352"/>
        <end position="4362"/>
    </location>
</feature>
<keyword evidence="20" id="KW-1185">Reference proteome</keyword>
<evidence type="ECO:0000256" key="5">
    <source>
        <dbReference type="ARBA" id="ARBA00022729"/>
    </source>
</evidence>
<feature type="domain" description="EGF-like" evidence="18">
    <location>
        <begin position="4675"/>
        <end position="4716"/>
    </location>
</feature>
<feature type="disulfide bond" evidence="14">
    <location>
        <begin position="3721"/>
        <end position="3736"/>
    </location>
</feature>
<evidence type="ECO:0000256" key="2">
    <source>
        <dbReference type="ARBA" id="ARBA00022536"/>
    </source>
</evidence>
<keyword evidence="8 17" id="KW-1133">Transmembrane helix</keyword>
<dbReference type="InterPro" id="IPR036055">
    <property type="entry name" value="LDL_receptor-like_sf"/>
</dbReference>
<dbReference type="InterPro" id="IPR023415">
    <property type="entry name" value="LDLR_class-A_CS"/>
</dbReference>
<feature type="disulfide bond" evidence="14">
    <location>
        <begin position="1081"/>
        <end position="1096"/>
    </location>
</feature>
<feature type="repeat" description="LDL-receptor class B" evidence="15">
    <location>
        <begin position="3276"/>
        <end position="3319"/>
    </location>
</feature>
<feature type="disulfide bond" evidence="13">
    <location>
        <begin position="4495"/>
        <end position="4504"/>
    </location>
</feature>
<dbReference type="InterPro" id="IPR009030">
    <property type="entry name" value="Growth_fac_rcpt_cys_sf"/>
</dbReference>
<feature type="repeat" description="LDL-receptor class B" evidence="15">
    <location>
        <begin position="807"/>
        <end position="850"/>
    </location>
</feature>
<feature type="disulfide bond" evidence="14">
    <location>
        <begin position="1229"/>
        <end position="1244"/>
    </location>
</feature>
<feature type="disulfide bond" evidence="14">
    <location>
        <begin position="2857"/>
        <end position="2875"/>
    </location>
</feature>
<feature type="repeat" description="LDL-receptor class B" evidence="15">
    <location>
        <begin position="4135"/>
        <end position="4177"/>
    </location>
</feature>
<feature type="disulfide bond" evidence="14">
    <location>
        <begin position="3787"/>
        <end position="3805"/>
    </location>
</feature>
<feature type="disulfide bond" evidence="14">
    <location>
        <begin position="3505"/>
        <end position="3523"/>
    </location>
</feature>
<dbReference type="SUPFAM" id="SSF57184">
    <property type="entry name" value="Growth factor receptor domain"/>
    <property type="match status" value="3"/>
</dbReference>
<feature type="disulfide bond" evidence="14">
    <location>
        <begin position="3048"/>
        <end position="3063"/>
    </location>
</feature>
<evidence type="ECO:0000256" key="7">
    <source>
        <dbReference type="ARBA" id="ARBA00022837"/>
    </source>
</evidence>
<feature type="disulfide bond" evidence="13">
    <location>
        <begin position="4746"/>
        <end position="4755"/>
    </location>
</feature>
<feature type="disulfide bond" evidence="14">
    <location>
        <begin position="3498"/>
        <end position="3510"/>
    </location>
</feature>
<dbReference type="PROSITE" id="PS01187">
    <property type="entry name" value="EGF_CA"/>
    <property type="match status" value="2"/>
</dbReference>
<keyword evidence="12" id="KW-0325">Glycoprotein</keyword>
<evidence type="ECO:0000256" key="9">
    <source>
        <dbReference type="ARBA" id="ARBA00023136"/>
    </source>
</evidence>
<feature type="repeat" description="LDL-receptor class B" evidence="15">
    <location>
        <begin position="456"/>
        <end position="500"/>
    </location>
</feature>
<feature type="disulfide bond" evidence="13">
    <location>
        <begin position="4314"/>
        <end position="4324"/>
    </location>
</feature>
<dbReference type="Proteomes" id="UP001487740">
    <property type="component" value="Unassembled WGS sequence"/>
</dbReference>
<dbReference type="InterPro" id="IPR011042">
    <property type="entry name" value="6-blade_b-propeller_TolB-like"/>
</dbReference>
<feature type="disulfide bond" evidence="14">
    <location>
        <begin position="3821"/>
        <end position="3833"/>
    </location>
</feature>
<dbReference type="InterPro" id="IPR002172">
    <property type="entry name" value="LDrepeatLR_classA_rpt"/>
</dbReference>
<dbReference type="Gene3D" id="4.10.400.10">
    <property type="entry name" value="Low-density Lipoprotein Receptor"/>
    <property type="match status" value="28"/>
</dbReference>
<feature type="disulfide bond" evidence="14">
    <location>
        <begin position="3628"/>
        <end position="3646"/>
    </location>
</feature>
<dbReference type="Gene3D" id="2.10.25.10">
    <property type="entry name" value="Laminin"/>
    <property type="match status" value="11"/>
</dbReference>
<feature type="disulfide bond" evidence="14">
    <location>
        <begin position="3709"/>
        <end position="3727"/>
    </location>
</feature>
<feature type="disulfide bond" evidence="14">
    <location>
        <begin position="1069"/>
        <end position="1087"/>
    </location>
</feature>
<dbReference type="SMART" id="SM00192">
    <property type="entry name" value="LDLa"/>
    <property type="match status" value="31"/>
</dbReference>